<dbReference type="GO" id="GO:0003951">
    <property type="term" value="F:NAD+ kinase activity"/>
    <property type="evidence" value="ECO:0007669"/>
    <property type="project" value="UniProtKB-UniRule"/>
</dbReference>
<evidence type="ECO:0000256" key="1">
    <source>
        <dbReference type="ARBA" id="ARBA00022679"/>
    </source>
</evidence>
<dbReference type="InterPro" id="IPR017437">
    <property type="entry name" value="ATP-NAD_kinase_PpnK-typ_C"/>
</dbReference>
<dbReference type="Gene3D" id="3.40.50.10330">
    <property type="entry name" value="Probable inorganic polyphosphate/atp-NAD kinase, domain 1"/>
    <property type="match status" value="1"/>
</dbReference>
<keyword evidence="1 6" id="KW-0808">Transferase</keyword>
<sequence length="290" mass="31656">MADPTMRRVGVVIKTTSAEATELGKLLLEELARLDLVAVVERETAAALNTDGDVDREELPSLVDLVVVLGGDGTLLSVTRGAINGTPILGINMGTLGFLTEHPAESLFPMLHAAIEGRASTFRRERLLVTVETPGRDPSTHCVLNDAVINKSALARMLDLSVHVNDALVSRFRADGLIIATPTGSTAYNLSAGGPILFPNLEVIVVTPICPHTLTNRPLVLSLDSKVEMRLEKQSEEVWLTLDGQQGFPLSIQDVVRIERCRDPVYLITDHNRSYFQILHRKLKWGERGG</sequence>
<comment type="caution">
    <text evidence="6">Lacks conserved residue(s) required for the propagation of feature annotation.</text>
</comment>
<feature type="binding site" evidence="6">
    <location>
        <position position="175"/>
    </location>
    <ligand>
        <name>NAD(+)</name>
        <dbReference type="ChEBI" id="CHEBI:57540"/>
    </ligand>
</feature>
<protein>
    <recommendedName>
        <fullName evidence="6">NAD kinase</fullName>
        <ecNumber evidence="6">2.7.1.23</ecNumber>
    </recommendedName>
    <alternativeName>
        <fullName evidence="6">ATP-dependent NAD kinase</fullName>
    </alternativeName>
</protein>
<dbReference type="GO" id="GO:0005524">
    <property type="term" value="F:ATP binding"/>
    <property type="evidence" value="ECO:0007669"/>
    <property type="project" value="UniProtKB-KW"/>
</dbReference>
<keyword evidence="2 6" id="KW-0418">Kinase</keyword>
<dbReference type="InterPro" id="IPR017438">
    <property type="entry name" value="ATP-NAD_kinase_N"/>
</dbReference>
<dbReference type="EC" id="2.7.1.23" evidence="6"/>
<dbReference type="Proteomes" id="UP000598633">
    <property type="component" value="Unassembled WGS sequence"/>
</dbReference>
<keyword evidence="6" id="KW-0547">Nucleotide-binding</keyword>
<dbReference type="GO" id="GO:0019674">
    <property type="term" value="P:NAD+ metabolic process"/>
    <property type="evidence" value="ECO:0007669"/>
    <property type="project" value="InterPro"/>
</dbReference>
<dbReference type="HAMAP" id="MF_00361">
    <property type="entry name" value="NAD_kinase"/>
    <property type="match status" value="1"/>
</dbReference>
<dbReference type="InterPro" id="IPR016064">
    <property type="entry name" value="NAD/diacylglycerol_kinase_sf"/>
</dbReference>
<keyword evidence="3 6" id="KW-0521">NADP</keyword>
<evidence type="ECO:0000313" key="8">
    <source>
        <dbReference type="Proteomes" id="UP000598633"/>
    </source>
</evidence>
<feature type="binding site" evidence="6">
    <location>
        <position position="156"/>
    </location>
    <ligand>
        <name>NAD(+)</name>
        <dbReference type="ChEBI" id="CHEBI:57540"/>
    </ligand>
</feature>
<feature type="binding site" evidence="6">
    <location>
        <position position="173"/>
    </location>
    <ligand>
        <name>NAD(+)</name>
        <dbReference type="ChEBI" id="CHEBI:57540"/>
    </ligand>
</feature>
<dbReference type="GO" id="GO:0046872">
    <property type="term" value="F:metal ion binding"/>
    <property type="evidence" value="ECO:0007669"/>
    <property type="project" value="UniProtKB-UniRule"/>
</dbReference>
<dbReference type="Gene3D" id="2.60.200.30">
    <property type="entry name" value="Probable inorganic polyphosphate/atp-NAD kinase, domain 2"/>
    <property type="match status" value="1"/>
</dbReference>
<evidence type="ECO:0000256" key="3">
    <source>
        <dbReference type="ARBA" id="ARBA00022857"/>
    </source>
</evidence>
<comment type="catalytic activity">
    <reaction evidence="5 6">
        <text>NAD(+) + ATP = ADP + NADP(+) + H(+)</text>
        <dbReference type="Rhea" id="RHEA:18629"/>
        <dbReference type="ChEBI" id="CHEBI:15378"/>
        <dbReference type="ChEBI" id="CHEBI:30616"/>
        <dbReference type="ChEBI" id="CHEBI:57540"/>
        <dbReference type="ChEBI" id="CHEBI:58349"/>
        <dbReference type="ChEBI" id="CHEBI:456216"/>
        <dbReference type="EC" id="2.7.1.23"/>
    </reaction>
</comment>
<keyword evidence="4 6" id="KW-0520">NAD</keyword>
<evidence type="ECO:0000313" key="7">
    <source>
        <dbReference type="EMBL" id="MBD3870240.1"/>
    </source>
</evidence>
<dbReference type="AlphaFoldDB" id="A0A8J6Y4J0"/>
<dbReference type="PANTHER" id="PTHR20275:SF0">
    <property type="entry name" value="NAD KINASE"/>
    <property type="match status" value="1"/>
</dbReference>
<gene>
    <name evidence="6" type="primary">nadK</name>
    <name evidence="7" type="ORF">IFJ97_02635</name>
</gene>
<proteinExistence type="inferred from homology"/>
<dbReference type="EMBL" id="JACXWA010000044">
    <property type="protein sequence ID" value="MBD3870240.1"/>
    <property type="molecule type" value="Genomic_DNA"/>
</dbReference>
<dbReference type="SUPFAM" id="SSF111331">
    <property type="entry name" value="NAD kinase/diacylglycerol kinase-like"/>
    <property type="match status" value="1"/>
</dbReference>
<evidence type="ECO:0000256" key="4">
    <source>
        <dbReference type="ARBA" id="ARBA00023027"/>
    </source>
</evidence>
<keyword evidence="6" id="KW-0067">ATP-binding</keyword>
<evidence type="ECO:0000256" key="6">
    <source>
        <dbReference type="HAMAP-Rule" id="MF_00361"/>
    </source>
</evidence>
<dbReference type="GO" id="GO:0051287">
    <property type="term" value="F:NAD binding"/>
    <property type="evidence" value="ECO:0007669"/>
    <property type="project" value="UniProtKB-ARBA"/>
</dbReference>
<comment type="cofactor">
    <cofactor evidence="6">
        <name>a divalent metal cation</name>
        <dbReference type="ChEBI" id="CHEBI:60240"/>
    </cofactor>
</comment>
<accession>A0A8J6Y4J0</accession>
<dbReference type="Pfam" id="PF20143">
    <property type="entry name" value="NAD_kinase_C"/>
    <property type="match status" value="1"/>
</dbReference>
<evidence type="ECO:0000256" key="2">
    <source>
        <dbReference type="ARBA" id="ARBA00022777"/>
    </source>
</evidence>
<dbReference type="GO" id="GO:0005737">
    <property type="term" value="C:cytoplasm"/>
    <property type="evidence" value="ECO:0007669"/>
    <property type="project" value="UniProtKB-SubCell"/>
</dbReference>
<feature type="active site" description="Proton acceptor" evidence="6">
    <location>
        <position position="72"/>
    </location>
</feature>
<dbReference type="PANTHER" id="PTHR20275">
    <property type="entry name" value="NAD KINASE"/>
    <property type="match status" value="1"/>
</dbReference>
<organism evidence="7 8">
    <name type="scientific">Candidatus Sulfomarinibacter kjeldsenii</name>
    <dbReference type="NCBI Taxonomy" id="2885994"/>
    <lineage>
        <taxon>Bacteria</taxon>
        <taxon>Pseudomonadati</taxon>
        <taxon>Acidobacteriota</taxon>
        <taxon>Thermoanaerobaculia</taxon>
        <taxon>Thermoanaerobaculales</taxon>
        <taxon>Candidatus Sulfomarinibacteraceae</taxon>
        <taxon>Candidatus Sulfomarinibacter</taxon>
    </lineage>
</organism>
<keyword evidence="6" id="KW-0963">Cytoplasm</keyword>
<feature type="binding site" evidence="6">
    <location>
        <begin position="186"/>
        <end position="191"/>
    </location>
    <ligand>
        <name>NAD(+)</name>
        <dbReference type="ChEBI" id="CHEBI:57540"/>
    </ligand>
</feature>
<dbReference type="GO" id="GO:0006741">
    <property type="term" value="P:NADP+ biosynthetic process"/>
    <property type="evidence" value="ECO:0007669"/>
    <property type="project" value="UniProtKB-UniRule"/>
</dbReference>
<dbReference type="Pfam" id="PF01513">
    <property type="entry name" value="NAD_kinase"/>
    <property type="match status" value="1"/>
</dbReference>
<feature type="binding site" evidence="6">
    <location>
        <begin position="72"/>
        <end position="73"/>
    </location>
    <ligand>
        <name>NAD(+)</name>
        <dbReference type="ChEBI" id="CHEBI:57540"/>
    </ligand>
</feature>
<feature type="binding site" evidence="6">
    <location>
        <begin position="145"/>
        <end position="146"/>
    </location>
    <ligand>
        <name>NAD(+)</name>
        <dbReference type="ChEBI" id="CHEBI:57540"/>
    </ligand>
</feature>
<dbReference type="InterPro" id="IPR002504">
    <property type="entry name" value="NADK"/>
</dbReference>
<comment type="caution">
    <text evidence="7">The sequence shown here is derived from an EMBL/GenBank/DDBJ whole genome shotgun (WGS) entry which is preliminary data.</text>
</comment>
<comment type="subcellular location">
    <subcellularLocation>
        <location evidence="6">Cytoplasm</location>
    </subcellularLocation>
</comment>
<comment type="function">
    <text evidence="6">Involved in the regulation of the intracellular balance of NAD and NADP, and is a key enzyme in the biosynthesis of NADP. Catalyzes specifically the phosphorylation on 2'-hydroxyl of the adenosine moiety of NAD to yield NADP.</text>
</comment>
<evidence type="ECO:0000256" key="5">
    <source>
        <dbReference type="ARBA" id="ARBA00047925"/>
    </source>
</evidence>
<reference evidence="7 8" key="1">
    <citation type="submission" date="2020-08" db="EMBL/GenBank/DDBJ databases">
        <title>Acidobacteriota in marine sediments use diverse sulfur dissimilation pathways.</title>
        <authorList>
            <person name="Wasmund K."/>
        </authorList>
    </citation>
    <scope>NUCLEOTIDE SEQUENCE [LARGE SCALE GENOMIC DNA]</scope>
    <source>
        <strain evidence="7">MAG AM3-A</strain>
    </source>
</reference>
<feature type="binding site" evidence="6">
    <location>
        <position position="245"/>
    </location>
    <ligand>
        <name>NAD(+)</name>
        <dbReference type="ChEBI" id="CHEBI:57540"/>
    </ligand>
</feature>
<comment type="similarity">
    <text evidence="6">Belongs to the NAD kinase family.</text>
</comment>
<name>A0A8J6Y4J0_9BACT</name>